<evidence type="ECO:0000256" key="1">
    <source>
        <dbReference type="ARBA" id="ARBA00004442"/>
    </source>
</evidence>
<reference evidence="10" key="1">
    <citation type="submission" date="2016-11" db="EMBL/GenBank/DDBJ databases">
        <authorList>
            <person name="Varghese N."/>
            <person name="Submissions S."/>
        </authorList>
    </citation>
    <scope>NUCLEOTIDE SEQUENCE [LARGE SCALE GENOMIC DNA]</scope>
    <source>
        <strain evidence="10">DSM 19729</strain>
    </source>
</reference>
<dbReference type="GO" id="GO:0009279">
    <property type="term" value="C:cell outer membrane"/>
    <property type="evidence" value="ECO:0007669"/>
    <property type="project" value="UniProtKB-SubCell"/>
</dbReference>
<dbReference type="EMBL" id="FQWO01000001">
    <property type="protein sequence ID" value="SHG32941.1"/>
    <property type="molecule type" value="Genomic_DNA"/>
</dbReference>
<dbReference type="PROSITE" id="PS51257">
    <property type="entry name" value="PROKAR_LIPOPROTEIN"/>
    <property type="match status" value="1"/>
</dbReference>
<dbReference type="Gene3D" id="1.25.40.390">
    <property type="match status" value="1"/>
</dbReference>
<dbReference type="STRING" id="280093.SAMN05443373_101437"/>
<reference evidence="9" key="2">
    <citation type="submission" date="2016-11" db="EMBL/GenBank/DDBJ databases">
        <authorList>
            <person name="Jaros S."/>
            <person name="Januszkiewicz K."/>
            <person name="Wedrychowicz H."/>
        </authorList>
    </citation>
    <scope>NUCLEOTIDE SEQUENCE [LARGE SCALE GENOMIC DNA]</scope>
    <source>
        <strain evidence="9">DSM 19729</strain>
    </source>
</reference>
<evidence type="ECO:0000256" key="3">
    <source>
        <dbReference type="ARBA" id="ARBA00022729"/>
    </source>
</evidence>
<evidence type="ECO:0000256" key="5">
    <source>
        <dbReference type="ARBA" id="ARBA00023237"/>
    </source>
</evidence>
<evidence type="ECO:0000313" key="11">
    <source>
        <dbReference type="Proteomes" id="UP000237771"/>
    </source>
</evidence>
<dbReference type="InterPro" id="IPR033985">
    <property type="entry name" value="SusD-like_N"/>
</dbReference>
<dbReference type="Proteomes" id="UP000184384">
    <property type="component" value="Unassembled WGS sequence"/>
</dbReference>
<dbReference type="Pfam" id="PF07980">
    <property type="entry name" value="SusD_RagB"/>
    <property type="match status" value="1"/>
</dbReference>
<dbReference type="SUPFAM" id="SSF48452">
    <property type="entry name" value="TPR-like"/>
    <property type="match status" value="1"/>
</dbReference>
<dbReference type="AlphaFoldDB" id="A0A1M5IXE5"/>
<sequence length="588" mass="67248">MKKIYLTLIAISSLLISSCETDYLSQIPEDQLVTETTFTSYNNIKAYAWGFYNTFPGYNRGVVDEEFNADLFLNSNSKISMSDWIKQLQTIPASSGFYSGPYANIRRVNIMLDNIDKSTVISQAEKDHWRSVGYFFRAYEYYNLVSKYGDVIWLEHALNDASPELYAPRTPRNEVTQKMLDNLLFAEANIKPAGDGPNSIGIHAVRALISRFGLFEGTWRKYHSLGDADKYLRACTDASEKLMQSFPNLNPNYDLEFNSESLAGVPGIILYKQYTDGQFTHTLTSAHRNSSGNWDLTKKAADMYLLTDGQTRWSSPMFIGDKDPYDEFRNRDKRMLYTIIPPFKVNANNLTWTYDANPKHREYLDVLASLSDVKHKGDPARNWQGLVLKQTPHFRDFNNGQGFIAGYTGYQLFKYYNNLLNIQNVDIADAPIFRIAEVMVNYAEAKYELGEFNQAIANATINKLRARGGVANLVVGSEPIDISRDPSVTPTLWEIRRERAIELMGEGYRFNDLRRWKKMNYTDVEQLGRWVKNADYGNKLTIQNGAAEGYVTIYGPPPGNFPEYYYLYPIPSNEIVLNPNLVQNPGWK</sequence>
<dbReference type="OrthoDB" id="5694214at2"/>
<protein>
    <submittedName>
        <fullName evidence="8">Outer membrane starch-binding protein</fullName>
    </submittedName>
    <submittedName>
        <fullName evidence="9">Starch-binding associating with outer membrane</fullName>
    </submittedName>
</protein>
<keyword evidence="11" id="KW-1185">Reference proteome</keyword>
<keyword evidence="3" id="KW-0732">Signal</keyword>
<feature type="domain" description="SusD-like N-terminal" evidence="7">
    <location>
        <begin position="64"/>
        <end position="181"/>
    </location>
</feature>
<keyword evidence="4" id="KW-0472">Membrane</keyword>
<evidence type="ECO:0000256" key="2">
    <source>
        <dbReference type="ARBA" id="ARBA00006275"/>
    </source>
</evidence>
<dbReference type="InterPro" id="IPR011990">
    <property type="entry name" value="TPR-like_helical_dom_sf"/>
</dbReference>
<evidence type="ECO:0000259" key="7">
    <source>
        <dbReference type="Pfam" id="PF14322"/>
    </source>
</evidence>
<evidence type="ECO:0000313" key="8">
    <source>
        <dbReference type="EMBL" id="PRZ28147.1"/>
    </source>
</evidence>
<evidence type="ECO:0000313" key="10">
    <source>
        <dbReference type="Proteomes" id="UP000184384"/>
    </source>
</evidence>
<keyword evidence="5" id="KW-0998">Cell outer membrane</keyword>
<evidence type="ECO:0000259" key="6">
    <source>
        <dbReference type="Pfam" id="PF07980"/>
    </source>
</evidence>
<comment type="similarity">
    <text evidence="2">Belongs to the SusD family.</text>
</comment>
<evidence type="ECO:0000313" key="9">
    <source>
        <dbReference type="EMBL" id="SHG32941.1"/>
    </source>
</evidence>
<gene>
    <name evidence="8" type="ORF">BC624_101437</name>
    <name evidence="9" type="ORF">SAMN05443373_101437</name>
</gene>
<dbReference type="EMBL" id="PVUB01000001">
    <property type="protein sequence ID" value="PRZ28147.1"/>
    <property type="molecule type" value="Genomic_DNA"/>
</dbReference>
<reference evidence="8 11" key="3">
    <citation type="submission" date="2018-03" db="EMBL/GenBank/DDBJ databases">
        <title>Genomic Encyclopedia of Archaeal and Bacterial Type Strains, Phase II (KMG-II): from individual species to whole genera.</title>
        <authorList>
            <person name="Goeker M."/>
        </authorList>
    </citation>
    <scope>NUCLEOTIDE SEQUENCE [LARGE SCALE GENOMIC DNA]</scope>
    <source>
        <strain evidence="8 11">DSM 17797</strain>
    </source>
</reference>
<evidence type="ECO:0000256" key="4">
    <source>
        <dbReference type="ARBA" id="ARBA00023136"/>
    </source>
</evidence>
<name>A0A1M5IXE5_9FLAO</name>
<comment type="subcellular location">
    <subcellularLocation>
        <location evidence="1">Cell outer membrane</location>
    </subcellularLocation>
</comment>
<accession>A0A1M5IXE5</accession>
<dbReference type="RefSeq" id="WP_072939118.1">
    <property type="nucleotide sequence ID" value="NZ_FQWO01000001.1"/>
</dbReference>
<dbReference type="InterPro" id="IPR012944">
    <property type="entry name" value="SusD_RagB_dom"/>
</dbReference>
<dbReference type="Proteomes" id="UP000237771">
    <property type="component" value="Unassembled WGS sequence"/>
</dbReference>
<organism evidence="9 10">
    <name type="scientific">Flavobacterium granuli</name>
    <dbReference type="NCBI Taxonomy" id="280093"/>
    <lineage>
        <taxon>Bacteria</taxon>
        <taxon>Pseudomonadati</taxon>
        <taxon>Bacteroidota</taxon>
        <taxon>Flavobacteriia</taxon>
        <taxon>Flavobacteriales</taxon>
        <taxon>Flavobacteriaceae</taxon>
        <taxon>Flavobacterium</taxon>
    </lineage>
</organism>
<feature type="domain" description="RagB/SusD" evidence="6">
    <location>
        <begin position="288"/>
        <end position="587"/>
    </location>
</feature>
<dbReference type="Pfam" id="PF14322">
    <property type="entry name" value="SusD-like_3"/>
    <property type="match status" value="1"/>
</dbReference>
<proteinExistence type="inferred from homology"/>